<dbReference type="KEGG" id="lant:TUM19329_20420"/>
<keyword evidence="2" id="KW-1185">Reference proteome</keyword>
<dbReference type="Proteomes" id="UP000502894">
    <property type="component" value="Chromosome"/>
</dbReference>
<organism evidence="1 2">
    <name type="scientific">Legionella antarctica</name>
    <dbReference type="NCBI Taxonomy" id="2708020"/>
    <lineage>
        <taxon>Bacteria</taxon>
        <taxon>Pseudomonadati</taxon>
        <taxon>Pseudomonadota</taxon>
        <taxon>Gammaproteobacteria</taxon>
        <taxon>Legionellales</taxon>
        <taxon>Legionellaceae</taxon>
        <taxon>Legionella</taxon>
    </lineage>
</organism>
<name>A0A6F8T5E8_9GAMM</name>
<sequence length="601" mass="69294">MKRRVVLNFADDLAGPLRLNIGDVLLIARRDEDGVLKIVKELQYFCNSEKGEPIIAPAIYDSLDEYIEEALSEGTLNVEILGHSPYSSSHHILSSVTKNCTLQSYSIDEVTALIESDILKKNITKTTISLIICEAGAETKEFPSIAEQMLELFKDKPFKITARKGFVYMRNREKIYSLSTFDTLLHKAYLGKENPPDTFLEWFSFPVLRGLRTFLDVSKLHTYNNSTPLGEKFAFIKNDLNQTLKIDKHLYDLYHLSHPKPEIKLENYTKEDFIKLASMGIQSNKNEKLYKKSEIVLKQTDKIYPAIILQIDLKNYKIRDQLFDKIDLTHEIIGVTPSLKHAERLTVLLNIIETYINGRYFLNLPVDSMEPLLNILNKIIAQKGQFDEQDFLKIEKIAEYIKTDRDIALDAAEYVRLSGIQWPSDVIATLDACRQMNEGFSNRLEAFCKIIKTENQLIENGKIYTLKSDKVGITDQLKPKKEKNEINEGIERLRQFIHHQIQEASYLFGFNKFTSAQTEILIFLLRLIHTTQKQEIKNNESVFFVPLMTEAIQKLVSIGSDNPRLKLIEEAVDSFVKKNYNISERELESIEVQAVEFEFKP</sequence>
<evidence type="ECO:0000313" key="2">
    <source>
        <dbReference type="Proteomes" id="UP000502894"/>
    </source>
</evidence>
<reference evidence="1" key="1">
    <citation type="journal article" date="2020" name="Microbiol. Resour. Announc.">
        <title>Complete Genome Sequence of Novel Psychrotolerant Legionella Strain TUM19329, Isolated from Antarctic Lake Sediment.</title>
        <authorList>
            <person name="Shimada S."/>
            <person name="Nakai R."/>
            <person name="Aoki K."/>
            <person name="Shimoeda N."/>
            <person name="Ohno G."/>
            <person name="Miyazaki Y."/>
            <person name="Kudoh S."/>
            <person name="Imura S."/>
            <person name="Watanabe K."/>
            <person name="Ishii Y."/>
            <person name="Tateda K."/>
        </authorList>
    </citation>
    <scope>NUCLEOTIDE SEQUENCE [LARGE SCALE GENOMIC DNA]</scope>
    <source>
        <strain evidence="1">TUM19329</strain>
    </source>
</reference>
<accession>A0A6F8T5E8</accession>
<dbReference type="AlphaFoldDB" id="A0A6F8T5E8"/>
<evidence type="ECO:0000313" key="1">
    <source>
        <dbReference type="EMBL" id="BCA95681.1"/>
    </source>
</evidence>
<gene>
    <name evidence="1" type="ORF">TUM19329_20420</name>
</gene>
<dbReference type="EMBL" id="AP022839">
    <property type="protein sequence ID" value="BCA95681.1"/>
    <property type="molecule type" value="Genomic_DNA"/>
</dbReference>
<proteinExistence type="predicted"/>
<protein>
    <submittedName>
        <fullName evidence="1">Uncharacterized protein</fullName>
    </submittedName>
</protein>
<dbReference type="RefSeq" id="WP_173237216.1">
    <property type="nucleotide sequence ID" value="NZ_AP022839.1"/>
</dbReference>